<evidence type="ECO:0000256" key="1">
    <source>
        <dbReference type="SAM" id="MobiDB-lite"/>
    </source>
</evidence>
<feature type="compositionally biased region" description="Polar residues" evidence="1">
    <location>
        <begin position="290"/>
        <end position="302"/>
    </location>
</feature>
<dbReference type="Gene3D" id="1.10.238.10">
    <property type="entry name" value="EF-hand"/>
    <property type="match status" value="1"/>
</dbReference>
<reference evidence="3 4" key="1">
    <citation type="submission" date="2024-01" db="EMBL/GenBank/DDBJ databases">
        <title>The genome of the rayed Mediterranean limpet Patella caerulea (Linnaeus, 1758).</title>
        <authorList>
            <person name="Anh-Thu Weber A."/>
            <person name="Halstead-Nussloch G."/>
        </authorList>
    </citation>
    <scope>NUCLEOTIDE SEQUENCE [LARGE SCALE GENOMIC DNA]</scope>
    <source>
        <strain evidence="3">AATW-2023a</strain>
        <tissue evidence="3">Whole specimen</tissue>
    </source>
</reference>
<dbReference type="AlphaFoldDB" id="A0AAN8G9R2"/>
<feature type="compositionally biased region" description="Polar residues" evidence="1">
    <location>
        <begin position="349"/>
        <end position="359"/>
    </location>
</feature>
<proteinExistence type="predicted"/>
<keyword evidence="4" id="KW-1185">Reference proteome</keyword>
<sequence>MRHERTDMYSRPKEYFPYIPLQSDVCDNAFKSREKSSMTSSFKSGSRITDIGSWRKNLSPQHLDKSLNLPIEKLALSHLDNTPRQRYAGGPMVRPIDGLSYHRIQDDIEVNPQPAPFKSEDFMSSTVMKNVPISKRHLDNFTTLDNKYSGKRGVALHTQRYNFDTNRSLDSLTQRDRLLAEIEALEKLRDIKRKTEILPHRLPLDLCMGGKRLDIEERFDINREIRRLKAMVLPQYAKDLYHGRGIHLPSHHASIKPRQRPIPDNDSDDGFSASAPASLRRMPPRHMFDSESSTSFMESLPSSHRIEKLPSIKRQPNLVGNKQAVVLLSHERRNTEQIRARLHQNSFNLDQSLSHSKSNVLPRVHRNPSSWVEEQNQHLQDRQEKLSSKETINIKLPDEAKSELDNVSPGPPPPTAGGASLQSLNNIQPVTPYPLKGTELASTLPEDHKQALRETFKRLDTDSDGHLKYNELLPVLPSKFSPQQEQFVKQVYDITSSGTYFGIDEFLTMSQLGENVKELGKEASDAYQILDDIDIKNFIIKYVELFQRVDTSQRGSISVNSLQEILSTVFENNLKLDSTLWNKILCSINLTVPEYITKIEYLAHLPYFHMLGSKKL</sequence>
<dbReference type="GO" id="GO:0005509">
    <property type="term" value="F:calcium ion binding"/>
    <property type="evidence" value="ECO:0007669"/>
    <property type="project" value="InterPro"/>
</dbReference>
<organism evidence="3 4">
    <name type="scientific">Patella caerulea</name>
    <name type="common">Rayed Mediterranean limpet</name>
    <dbReference type="NCBI Taxonomy" id="87958"/>
    <lineage>
        <taxon>Eukaryota</taxon>
        <taxon>Metazoa</taxon>
        <taxon>Spiralia</taxon>
        <taxon>Lophotrochozoa</taxon>
        <taxon>Mollusca</taxon>
        <taxon>Gastropoda</taxon>
        <taxon>Patellogastropoda</taxon>
        <taxon>Patelloidea</taxon>
        <taxon>Patellidae</taxon>
        <taxon>Patella</taxon>
    </lineage>
</organism>
<feature type="domain" description="EF-hand" evidence="2">
    <location>
        <begin position="447"/>
        <end position="482"/>
    </location>
</feature>
<dbReference type="EMBL" id="JAZGQO010000015">
    <property type="protein sequence ID" value="KAK6168883.1"/>
    <property type="molecule type" value="Genomic_DNA"/>
</dbReference>
<feature type="compositionally biased region" description="Basic residues" evidence="1">
    <location>
        <begin position="250"/>
        <end position="259"/>
    </location>
</feature>
<evidence type="ECO:0000259" key="2">
    <source>
        <dbReference type="PROSITE" id="PS50222"/>
    </source>
</evidence>
<comment type="caution">
    <text evidence="3">The sequence shown here is derived from an EMBL/GenBank/DDBJ whole genome shotgun (WGS) entry which is preliminary data.</text>
</comment>
<dbReference type="SUPFAM" id="SSF47473">
    <property type="entry name" value="EF-hand"/>
    <property type="match status" value="1"/>
</dbReference>
<dbReference type="InterPro" id="IPR011992">
    <property type="entry name" value="EF-hand-dom_pair"/>
</dbReference>
<evidence type="ECO:0000313" key="4">
    <source>
        <dbReference type="Proteomes" id="UP001347796"/>
    </source>
</evidence>
<name>A0AAN8G9R2_PATCE</name>
<feature type="region of interest" description="Disordered" evidence="1">
    <location>
        <begin position="397"/>
        <end position="426"/>
    </location>
</feature>
<accession>A0AAN8G9R2</accession>
<feature type="region of interest" description="Disordered" evidence="1">
    <location>
        <begin position="250"/>
        <end position="302"/>
    </location>
</feature>
<feature type="region of interest" description="Disordered" evidence="1">
    <location>
        <begin position="349"/>
        <end position="371"/>
    </location>
</feature>
<dbReference type="InterPro" id="IPR002048">
    <property type="entry name" value="EF_hand_dom"/>
</dbReference>
<evidence type="ECO:0000313" key="3">
    <source>
        <dbReference type="EMBL" id="KAK6168883.1"/>
    </source>
</evidence>
<dbReference type="PROSITE" id="PS50222">
    <property type="entry name" value="EF_HAND_2"/>
    <property type="match status" value="1"/>
</dbReference>
<dbReference type="Proteomes" id="UP001347796">
    <property type="component" value="Unassembled WGS sequence"/>
</dbReference>
<protein>
    <recommendedName>
        <fullName evidence="2">EF-hand domain-containing protein</fullName>
    </recommendedName>
</protein>
<gene>
    <name evidence="3" type="ORF">SNE40_020048</name>
</gene>